<feature type="compositionally biased region" description="Polar residues" evidence="1">
    <location>
        <begin position="1"/>
        <end position="11"/>
    </location>
</feature>
<feature type="compositionally biased region" description="Basic and acidic residues" evidence="1">
    <location>
        <begin position="16"/>
        <end position="27"/>
    </location>
</feature>
<reference evidence="2" key="1">
    <citation type="submission" date="2025-08" db="UniProtKB">
        <authorList>
            <consortium name="RefSeq"/>
        </authorList>
    </citation>
    <scope>IDENTIFICATION</scope>
</reference>
<feature type="region of interest" description="Disordered" evidence="1">
    <location>
        <begin position="1"/>
        <end position="76"/>
    </location>
</feature>
<dbReference type="AlphaFoldDB" id="A0A6P4F4A6"/>
<feature type="compositionally biased region" description="Basic residues" evidence="1">
    <location>
        <begin position="197"/>
        <end position="207"/>
    </location>
</feature>
<gene>
    <name evidence="2" type="primary">LOC108048842</name>
</gene>
<proteinExistence type="predicted"/>
<protein>
    <submittedName>
        <fullName evidence="2">Uncharacterized protein LOC108048842</fullName>
    </submittedName>
</protein>
<organism evidence="2">
    <name type="scientific">Drosophila rhopaloa</name>
    <name type="common">Fruit fly</name>
    <dbReference type="NCBI Taxonomy" id="1041015"/>
    <lineage>
        <taxon>Eukaryota</taxon>
        <taxon>Metazoa</taxon>
        <taxon>Ecdysozoa</taxon>
        <taxon>Arthropoda</taxon>
        <taxon>Hexapoda</taxon>
        <taxon>Insecta</taxon>
        <taxon>Pterygota</taxon>
        <taxon>Neoptera</taxon>
        <taxon>Endopterygota</taxon>
        <taxon>Diptera</taxon>
        <taxon>Brachycera</taxon>
        <taxon>Muscomorpha</taxon>
        <taxon>Ephydroidea</taxon>
        <taxon>Drosophilidae</taxon>
        <taxon>Drosophila</taxon>
        <taxon>Sophophora</taxon>
    </lineage>
</organism>
<name>A0A6P4F4A6_DRORH</name>
<evidence type="ECO:0000256" key="1">
    <source>
        <dbReference type="SAM" id="MobiDB-lite"/>
    </source>
</evidence>
<accession>A0A6P4F4A6</accession>
<evidence type="ECO:0000313" key="2">
    <source>
        <dbReference type="RefSeq" id="XP_016985250.1"/>
    </source>
</evidence>
<dbReference type="RefSeq" id="XP_016985250.1">
    <property type="nucleotide sequence ID" value="XM_017129761.1"/>
</dbReference>
<sequence>MRTTMKSSQPNGLDDAPPRMRAPDEMRATTWMTTLLGIHHPAAAKSKDPNSDTDSALSSAPPSISPQPPSSGSDSGVIWQTVICKRAPRFDDPVEIRAVLERAANTTQRLLRCYGGTDCVPTRPSMTRFYPATLEVSARLHTDDKCPCPKDRQCKLIGDPVTLKLPIELNPESGQVKVNIFQPKSIGTFCGCNAPKKQSKSKNRRTSVRWSATEDEVRYDGQEPDQSSFDPSPIMDEEGNVFCPGNCGCCMCPWKKRSFAQNQEHENVKVCRCVQRGTIFTKFEDREICSQESYFDFCPCREKAEAKFLELYHVEMWSQPELTRGREIQLTEIKELLVPISQPTE</sequence>
<dbReference type="OrthoDB" id="7812354at2759"/>
<feature type="region of interest" description="Disordered" evidence="1">
    <location>
        <begin position="195"/>
        <end position="232"/>
    </location>
</feature>